<dbReference type="PROSITE" id="PS50053">
    <property type="entry name" value="UBIQUITIN_2"/>
    <property type="match status" value="1"/>
</dbReference>
<dbReference type="Gene3D" id="3.10.20.90">
    <property type="entry name" value="Phosphatidylinositol 3-kinase Catalytic Subunit, Chain A, domain 1"/>
    <property type="match status" value="1"/>
</dbReference>
<protein>
    <recommendedName>
        <fullName evidence="1">Ubiquitin-like domain-containing protein</fullName>
    </recommendedName>
</protein>
<dbReference type="Proteomes" id="UP000031056">
    <property type="component" value="Unassembled WGS sequence"/>
</dbReference>
<dbReference type="InterPro" id="IPR000626">
    <property type="entry name" value="Ubiquitin-like_dom"/>
</dbReference>
<gene>
    <name evidence="2" type="ORF">M896_052140</name>
</gene>
<evidence type="ECO:0000313" key="2">
    <source>
        <dbReference type="EMBL" id="KHN69804.1"/>
    </source>
</evidence>
<reference evidence="2 3" key="1">
    <citation type="journal article" date="2014" name="MBio">
        <title>The Ordospora colligata genome; evolution of extreme reduction in microsporidia and host-to-parasite horizontal gene transfer.</title>
        <authorList>
            <person name="Pombert J.-F."/>
            <person name="Haag K.L."/>
            <person name="Beidas S."/>
            <person name="Ebert D."/>
            <person name="Keeling P.J."/>
        </authorList>
    </citation>
    <scope>NUCLEOTIDE SEQUENCE [LARGE SCALE GENOMIC DNA]</scope>
    <source>
        <strain evidence="2 3">OC4</strain>
    </source>
</reference>
<organism evidence="2 3">
    <name type="scientific">Ordospora colligata OC4</name>
    <dbReference type="NCBI Taxonomy" id="1354746"/>
    <lineage>
        <taxon>Eukaryota</taxon>
        <taxon>Fungi</taxon>
        <taxon>Fungi incertae sedis</taxon>
        <taxon>Microsporidia</taxon>
        <taxon>Ordosporidae</taxon>
        <taxon>Ordospora</taxon>
    </lineage>
</organism>
<feature type="domain" description="Ubiquitin-like" evidence="1">
    <location>
        <begin position="2"/>
        <end position="75"/>
    </location>
</feature>
<dbReference type="EMBL" id="JOKQ01000005">
    <property type="protein sequence ID" value="KHN69804.1"/>
    <property type="molecule type" value="Genomic_DNA"/>
</dbReference>
<dbReference type="AlphaFoldDB" id="A0A0B2UKR4"/>
<comment type="caution">
    <text evidence="2">The sequence shown here is derived from an EMBL/GenBank/DDBJ whole genome shotgun (WGS) entry which is preliminary data.</text>
</comment>
<name>A0A0B2UKR4_9MICR</name>
<sequence length="75" mass="8790">MGEIRLKLTDRMSMSIVIAIDTRRTIGELKEEMCKRIGKPKEQVMLVKCKRELVDAIDIDTYELRNGECVEVEYR</sequence>
<evidence type="ECO:0000259" key="1">
    <source>
        <dbReference type="PROSITE" id="PS50053"/>
    </source>
</evidence>
<keyword evidence="3" id="KW-1185">Reference proteome</keyword>
<dbReference type="InterPro" id="IPR029071">
    <property type="entry name" value="Ubiquitin-like_domsf"/>
</dbReference>
<dbReference type="InParanoid" id="A0A0B2UKR4"/>
<dbReference type="VEuPathDB" id="MicrosporidiaDB:M896_052140"/>
<dbReference type="SUPFAM" id="SSF54236">
    <property type="entry name" value="Ubiquitin-like"/>
    <property type="match status" value="1"/>
</dbReference>
<dbReference type="RefSeq" id="XP_014563846.1">
    <property type="nucleotide sequence ID" value="XM_014708360.1"/>
</dbReference>
<dbReference type="HOGENOM" id="CLU_2671045_0_0_1"/>
<evidence type="ECO:0000313" key="3">
    <source>
        <dbReference type="Proteomes" id="UP000031056"/>
    </source>
</evidence>
<accession>A0A0B2UKR4</accession>
<dbReference type="OrthoDB" id="3881at2759"/>
<dbReference type="GeneID" id="26261867"/>
<proteinExistence type="predicted"/>